<name>A0AB39L5W9_9MICC</name>
<dbReference type="InterPro" id="IPR050446">
    <property type="entry name" value="FAD-oxidoreductase/Apoptosis"/>
</dbReference>
<evidence type="ECO:0000256" key="1">
    <source>
        <dbReference type="ARBA" id="ARBA00001974"/>
    </source>
</evidence>
<dbReference type="SUPFAM" id="SSF51905">
    <property type="entry name" value="FAD/NAD(P)-binding domain"/>
    <property type="match status" value="1"/>
</dbReference>
<dbReference type="PANTHER" id="PTHR43557">
    <property type="entry name" value="APOPTOSIS-INDUCING FACTOR 1"/>
    <property type="match status" value="1"/>
</dbReference>
<dbReference type="InterPro" id="IPR023753">
    <property type="entry name" value="FAD/NAD-binding_dom"/>
</dbReference>
<dbReference type="InterPro" id="IPR036188">
    <property type="entry name" value="FAD/NAD-bd_sf"/>
</dbReference>
<dbReference type="GO" id="GO:0005737">
    <property type="term" value="C:cytoplasm"/>
    <property type="evidence" value="ECO:0007669"/>
    <property type="project" value="TreeGrafter"/>
</dbReference>
<accession>A0AB39L5W9</accession>
<dbReference type="Pfam" id="PF14759">
    <property type="entry name" value="Reductase_C"/>
    <property type="match status" value="1"/>
</dbReference>
<sequence length="202" mass="21573">MAPTERPLRRSVSPAVSAFLAERHGLDGVRLELGAAVDGDNGGITVDGALRTSDPRVFAIGDCASFPSEHAGHRVRLESVQNATDQGRHLAAVLLGQDLGEYRELPWFWTHQGRTKVQIAGIGRPSAHRIVRGDRSSGKFSVFSFDGAHPGAALLPVESVNSPGDHLAARRILEAGRTPSPADLADPSFDLKAYSRFVPLPA</sequence>
<reference evidence="7" key="1">
    <citation type="submission" date="2024-07" db="EMBL/GenBank/DDBJ databases">
        <authorList>
            <person name="fu j."/>
        </authorList>
    </citation>
    <scope>NUCLEOTIDE SEQUENCE</scope>
    <source>
        <strain evidence="7">P10A9</strain>
    </source>
</reference>
<dbReference type="GO" id="GO:0016651">
    <property type="term" value="F:oxidoreductase activity, acting on NAD(P)H"/>
    <property type="evidence" value="ECO:0007669"/>
    <property type="project" value="TreeGrafter"/>
</dbReference>
<evidence type="ECO:0000256" key="2">
    <source>
        <dbReference type="ARBA" id="ARBA00022630"/>
    </source>
</evidence>
<dbReference type="RefSeq" id="WP_369046875.1">
    <property type="nucleotide sequence ID" value="NZ_CP163302.1"/>
</dbReference>
<dbReference type="Gene3D" id="3.30.390.30">
    <property type="match status" value="1"/>
</dbReference>
<dbReference type="AlphaFoldDB" id="A0AB39L5W9"/>
<dbReference type="InterPro" id="IPR028202">
    <property type="entry name" value="Reductase_C"/>
</dbReference>
<comment type="cofactor">
    <cofactor evidence="1">
        <name>FAD</name>
        <dbReference type="ChEBI" id="CHEBI:57692"/>
    </cofactor>
</comment>
<dbReference type="Pfam" id="PF07992">
    <property type="entry name" value="Pyr_redox_2"/>
    <property type="match status" value="1"/>
</dbReference>
<dbReference type="Gene3D" id="3.50.50.60">
    <property type="entry name" value="FAD/NAD(P)-binding domain"/>
    <property type="match status" value="1"/>
</dbReference>
<feature type="domain" description="Reductase C-terminal" evidence="6">
    <location>
        <begin position="107"/>
        <end position="193"/>
    </location>
</feature>
<dbReference type="KEGG" id="spue:AB5L97_06025"/>
<dbReference type="EMBL" id="CP163302">
    <property type="protein sequence ID" value="XDP46567.1"/>
    <property type="molecule type" value="Genomic_DNA"/>
</dbReference>
<dbReference type="SUPFAM" id="SSF55424">
    <property type="entry name" value="FAD/NAD-linked reductases, dimerisation (C-terminal) domain"/>
    <property type="match status" value="1"/>
</dbReference>
<evidence type="ECO:0000256" key="4">
    <source>
        <dbReference type="ARBA" id="ARBA00023002"/>
    </source>
</evidence>
<gene>
    <name evidence="7" type="ORF">AB5L97_06025</name>
</gene>
<evidence type="ECO:0000259" key="6">
    <source>
        <dbReference type="Pfam" id="PF14759"/>
    </source>
</evidence>
<dbReference type="PANTHER" id="PTHR43557:SF2">
    <property type="entry name" value="RIESKE DOMAIN-CONTAINING PROTEIN-RELATED"/>
    <property type="match status" value="1"/>
</dbReference>
<feature type="domain" description="FAD/NAD(P)-binding" evidence="5">
    <location>
        <begin position="40"/>
        <end position="87"/>
    </location>
</feature>
<proteinExistence type="predicted"/>
<dbReference type="InterPro" id="IPR016156">
    <property type="entry name" value="FAD/NAD-linked_Rdtase_dimer_sf"/>
</dbReference>
<protein>
    <submittedName>
        <fullName evidence="7">Oxidoreductase C-terminal domain-containing protein</fullName>
    </submittedName>
</protein>
<evidence type="ECO:0000256" key="3">
    <source>
        <dbReference type="ARBA" id="ARBA00022827"/>
    </source>
</evidence>
<evidence type="ECO:0000259" key="5">
    <source>
        <dbReference type="Pfam" id="PF07992"/>
    </source>
</evidence>
<keyword evidence="3" id="KW-0274">FAD</keyword>
<keyword evidence="4" id="KW-0560">Oxidoreductase</keyword>
<evidence type="ECO:0000313" key="7">
    <source>
        <dbReference type="EMBL" id="XDP46567.1"/>
    </source>
</evidence>
<keyword evidence="2" id="KW-0285">Flavoprotein</keyword>
<organism evidence="7">
    <name type="scientific">Sinomonas puerhi</name>
    <dbReference type="NCBI Taxonomy" id="3238584"/>
    <lineage>
        <taxon>Bacteria</taxon>
        <taxon>Bacillati</taxon>
        <taxon>Actinomycetota</taxon>
        <taxon>Actinomycetes</taxon>
        <taxon>Micrococcales</taxon>
        <taxon>Micrococcaceae</taxon>
        <taxon>Sinomonas</taxon>
    </lineage>
</organism>